<dbReference type="Gene3D" id="3.40.190.80">
    <property type="match status" value="1"/>
</dbReference>
<protein>
    <submittedName>
        <fullName evidence="5">Unannotated protein</fullName>
    </submittedName>
</protein>
<dbReference type="EMBL" id="CAEZSQ010000018">
    <property type="protein sequence ID" value="CAB4538560.1"/>
    <property type="molecule type" value="Genomic_DNA"/>
</dbReference>
<dbReference type="PROSITE" id="PS00629">
    <property type="entry name" value="IMP_1"/>
    <property type="match status" value="1"/>
</dbReference>
<dbReference type="GO" id="GO:0007165">
    <property type="term" value="P:signal transduction"/>
    <property type="evidence" value="ECO:0007669"/>
    <property type="project" value="TreeGrafter"/>
</dbReference>
<dbReference type="AlphaFoldDB" id="A0A6J6BHJ1"/>
<keyword evidence="4" id="KW-0460">Magnesium</keyword>
<reference evidence="5" key="1">
    <citation type="submission" date="2020-05" db="EMBL/GenBank/DDBJ databases">
        <authorList>
            <person name="Chiriac C."/>
            <person name="Salcher M."/>
            <person name="Ghai R."/>
            <person name="Kavagutti S V."/>
        </authorList>
    </citation>
    <scope>NUCLEOTIDE SEQUENCE</scope>
</reference>
<dbReference type="Pfam" id="PF00459">
    <property type="entry name" value="Inositol_P"/>
    <property type="match status" value="1"/>
</dbReference>
<dbReference type="Gene3D" id="3.30.540.10">
    <property type="entry name" value="Fructose-1,6-Bisphosphatase, subunit A, domain 1"/>
    <property type="match status" value="1"/>
</dbReference>
<sequence length="267" mass="29093">MSTRRGEDLALAHRLADAADAITLSRYQAIDLTVLTKPDNTPVTDADKSAEDMLRSLLHEHRPHDGIVGEEFGTEGIENQRYWVIDPIDGTKNFLRGVPTWATLIGLMEKSDDGTERVVAGVVSAPALFRRWYAFEGGGAFVIVNKEVPKRIHVSAISQISDASISHSDFEGWGGRLHPFRALMDSAWRTRAHGDFWSHMLVAEGAVDIAVEPSLALWDMAALDIIVREAGGRFTNLDGVDGSHGGSGLSTNAALHDYVVNALRAPQ</sequence>
<gene>
    <name evidence="5" type="ORF">UFOPK1458_00156</name>
    <name evidence="6" type="ORF">UFOPK3243_00981</name>
</gene>
<accession>A0A6J6BHJ1</accession>
<organism evidence="5">
    <name type="scientific">freshwater metagenome</name>
    <dbReference type="NCBI Taxonomy" id="449393"/>
    <lineage>
        <taxon>unclassified sequences</taxon>
        <taxon>metagenomes</taxon>
        <taxon>ecological metagenomes</taxon>
    </lineage>
</organism>
<dbReference type="EMBL" id="CAFAZZ010000109">
    <property type="protein sequence ID" value="CAB4844440.1"/>
    <property type="molecule type" value="Genomic_DNA"/>
</dbReference>
<dbReference type="InterPro" id="IPR020583">
    <property type="entry name" value="Inositol_monoP_metal-BS"/>
</dbReference>
<evidence type="ECO:0000313" key="6">
    <source>
        <dbReference type="EMBL" id="CAB4844440.1"/>
    </source>
</evidence>
<keyword evidence="2" id="KW-0479">Metal-binding</keyword>
<evidence type="ECO:0000256" key="4">
    <source>
        <dbReference type="ARBA" id="ARBA00022842"/>
    </source>
</evidence>
<evidence type="ECO:0000313" key="5">
    <source>
        <dbReference type="EMBL" id="CAB4538560.1"/>
    </source>
</evidence>
<evidence type="ECO:0000256" key="1">
    <source>
        <dbReference type="ARBA" id="ARBA00001946"/>
    </source>
</evidence>
<dbReference type="SUPFAM" id="SSF56655">
    <property type="entry name" value="Carbohydrate phosphatase"/>
    <property type="match status" value="1"/>
</dbReference>
<comment type="cofactor">
    <cofactor evidence="1">
        <name>Mg(2+)</name>
        <dbReference type="ChEBI" id="CHEBI:18420"/>
    </cofactor>
</comment>
<name>A0A6J6BHJ1_9ZZZZ</name>
<evidence type="ECO:0000256" key="3">
    <source>
        <dbReference type="ARBA" id="ARBA00022801"/>
    </source>
</evidence>
<evidence type="ECO:0000256" key="2">
    <source>
        <dbReference type="ARBA" id="ARBA00022723"/>
    </source>
</evidence>
<dbReference type="GO" id="GO:0006020">
    <property type="term" value="P:inositol metabolic process"/>
    <property type="evidence" value="ECO:0007669"/>
    <property type="project" value="TreeGrafter"/>
</dbReference>
<dbReference type="PANTHER" id="PTHR20854">
    <property type="entry name" value="INOSITOL MONOPHOSPHATASE"/>
    <property type="match status" value="1"/>
</dbReference>
<proteinExistence type="predicted"/>
<dbReference type="InterPro" id="IPR000760">
    <property type="entry name" value="Inositol_monophosphatase-like"/>
</dbReference>
<dbReference type="GO" id="GO:0008934">
    <property type="term" value="F:inositol monophosphate 1-phosphatase activity"/>
    <property type="evidence" value="ECO:0007669"/>
    <property type="project" value="TreeGrafter"/>
</dbReference>
<dbReference type="PANTHER" id="PTHR20854:SF4">
    <property type="entry name" value="INOSITOL-1-MONOPHOSPHATASE-RELATED"/>
    <property type="match status" value="1"/>
</dbReference>
<dbReference type="FunFam" id="3.30.540.10:FF:000003">
    <property type="entry name" value="Inositol-1-monophosphatase"/>
    <property type="match status" value="1"/>
</dbReference>
<dbReference type="GO" id="GO:0046872">
    <property type="term" value="F:metal ion binding"/>
    <property type="evidence" value="ECO:0007669"/>
    <property type="project" value="UniProtKB-KW"/>
</dbReference>
<dbReference type="PRINTS" id="PR00377">
    <property type="entry name" value="IMPHPHTASES"/>
</dbReference>
<keyword evidence="3" id="KW-0378">Hydrolase</keyword>